<dbReference type="Pfam" id="PF03081">
    <property type="entry name" value="Exo70_C"/>
    <property type="match status" value="1"/>
</dbReference>
<dbReference type="CDD" id="cd00610">
    <property type="entry name" value="OAT_like"/>
    <property type="match status" value="1"/>
</dbReference>
<sequence length="1108" mass="121876">MDISENSAVLYRDLNAQFLSLARGRGLFLELRNGLSIIDASGGAAVACIGHGDERVRDAIVEQLNKIAYCSTMFYTADVCEKLCQDLVNSTNGHMSRAYIVSSGSEAMEAAMKLARQYFLEKPHPEPQRTNFIARNQSYHGTTLGSLSMGGHVSRRAKFEPMLLSNVSKVSRCFAYRDQGPGEEEHSYVARLANELDEEFQRLGPDTVCAFVAEPVVGAALGCVPAVRGYFKAMRAVCDKYGALLVLDEVMCGMGRTGTLHAWEQEDIVPDIQTLGKCLGGGYQPIAGVLVARNVVDVLMRGSGSFVHGHTYQGHPIACAAALEVQKIIRDEQLLKNVRSMGELMSTRLAESLQDHPNVGSIRGRGLFWAIEFVANKATKEPFPVAANVAMGLAGLGLSEPYKIAIYPGTGTVDGINGDHVIVSPPYNITAAQVEDIVKIMRRLVDDFFSSKMKASLQSAISHLTAASPFRINCIRRSADTMAVGLANSRHGADEEARAEVDVLNSRLEKTAQLTKKIQTCLGRLEATGKSVREVSGPLNGETKKLQILGNNIEGVISAIERLRQPADSKNDEEAIIRQGPDKAGLSNYLNSIQRLSKALAEMQTSNLRANQQTISDLQRLIKNGNGQLENFFDKLLRDETPPSLEPLHYITKNQPFPVISQDKISRLSLVNSYVARNATTENPLVKIYAEVRGQYLNQTLVNLAYASVNTAKKKSEAIYRSGTNGIGMYAQALEGMIGAEYENICSIFLRQDWGAVLQLSSQIPLSELARTLRELNNHIKAHMSTDCYLAYEVTEIMSNLASSIEERTGELKGTLAAALKPVRETAKLSLAELLDDTKRKIAALQILPSDGAPVPVVSETMQRLQAMVEFLRPISSLMISLGDGGWKSMATANRSTDAVPSLASFDITADGKEIFAHYCTDTIDVLLSALEQKARMLLKGKSVMGVFIANCATIVERMIRDSGLAPLLEGRLGVLDTWRKKATALYTDNCKELSLHLFDVIHTNKTQRPPSGTSESTAILKGLSSKDKDSIKSKFTAFNTGFDDMVARHKQYSMEREVRQMFARDVQQMLEPLYNRFWDRYHEIDKGKGKYVKYDRSSIAAVFLTLY</sequence>
<feature type="domain" description="Exocyst complex subunit Exo70 C-terminal" evidence="6">
    <location>
        <begin position="724"/>
        <end position="1104"/>
    </location>
</feature>
<evidence type="ECO:0000313" key="7">
    <source>
        <dbReference type="EMBL" id="KAK8051390.1"/>
    </source>
</evidence>
<evidence type="ECO:0000256" key="1">
    <source>
        <dbReference type="ARBA" id="ARBA00006756"/>
    </source>
</evidence>
<name>A0ABR1TXJ4_9PEZI</name>
<protein>
    <submittedName>
        <fullName evidence="7">Cullin repeat-like-containing domain protein</fullName>
    </submittedName>
</protein>
<comment type="similarity">
    <text evidence="2">Belongs to the class-III pyridoxal-phosphate-dependent aminotransferase family.</text>
</comment>
<dbReference type="Gene3D" id="1.20.1280.170">
    <property type="entry name" value="Exocyst complex component Exo70"/>
    <property type="match status" value="1"/>
</dbReference>
<keyword evidence="5" id="KW-0175">Coiled coil</keyword>
<dbReference type="NCBIfam" id="NF005685">
    <property type="entry name" value="PRK07483.1"/>
    <property type="match status" value="1"/>
</dbReference>
<keyword evidence="8" id="KW-1185">Reference proteome</keyword>
<evidence type="ECO:0000259" key="6">
    <source>
        <dbReference type="Pfam" id="PF03081"/>
    </source>
</evidence>
<dbReference type="InterPro" id="IPR016159">
    <property type="entry name" value="Cullin_repeat-like_dom_sf"/>
</dbReference>
<keyword evidence="4" id="KW-0663">Pyridoxal phosphate</keyword>
<dbReference type="PANTHER" id="PTHR43094:SF1">
    <property type="entry name" value="AMINOTRANSFERASE CLASS-III"/>
    <property type="match status" value="1"/>
</dbReference>
<dbReference type="Gene3D" id="3.40.640.10">
    <property type="entry name" value="Type I PLP-dependent aspartate aminotransferase-like (Major domain)"/>
    <property type="match status" value="1"/>
</dbReference>
<organism evidence="7 8">
    <name type="scientific">Apiospora rasikravindrae</name>
    <dbReference type="NCBI Taxonomy" id="990691"/>
    <lineage>
        <taxon>Eukaryota</taxon>
        <taxon>Fungi</taxon>
        <taxon>Dikarya</taxon>
        <taxon>Ascomycota</taxon>
        <taxon>Pezizomycotina</taxon>
        <taxon>Sordariomycetes</taxon>
        <taxon>Xylariomycetidae</taxon>
        <taxon>Amphisphaeriales</taxon>
        <taxon>Apiosporaceae</taxon>
        <taxon>Apiospora</taxon>
    </lineage>
</organism>
<dbReference type="Pfam" id="PF00202">
    <property type="entry name" value="Aminotran_3"/>
    <property type="match status" value="1"/>
</dbReference>
<evidence type="ECO:0000256" key="4">
    <source>
        <dbReference type="ARBA" id="ARBA00022898"/>
    </source>
</evidence>
<evidence type="ECO:0000313" key="8">
    <source>
        <dbReference type="Proteomes" id="UP001444661"/>
    </source>
</evidence>
<dbReference type="SUPFAM" id="SSF74788">
    <property type="entry name" value="Cullin repeat-like"/>
    <property type="match status" value="1"/>
</dbReference>
<dbReference type="InterPro" id="IPR015422">
    <property type="entry name" value="PyrdxlP-dep_Trfase_small"/>
</dbReference>
<dbReference type="InterPro" id="IPR015421">
    <property type="entry name" value="PyrdxlP-dep_Trfase_major"/>
</dbReference>
<feature type="coiled-coil region" evidence="5">
    <location>
        <begin position="586"/>
        <end position="613"/>
    </location>
</feature>
<evidence type="ECO:0000256" key="5">
    <source>
        <dbReference type="SAM" id="Coils"/>
    </source>
</evidence>
<reference evidence="7 8" key="1">
    <citation type="submission" date="2023-01" db="EMBL/GenBank/DDBJ databases">
        <title>Analysis of 21 Apiospora genomes using comparative genomics revels a genus with tremendous synthesis potential of carbohydrate active enzymes and secondary metabolites.</title>
        <authorList>
            <person name="Sorensen T."/>
        </authorList>
    </citation>
    <scope>NUCLEOTIDE SEQUENCE [LARGE SCALE GENOMIC DNA]</scope>
    <source>
        <strain evidence="7 8">CBS 33761</strain>
    </source>
</reference>
<comment type="caution">
    <text evidence="7">The sequence shown here is derived from an EMBL/GenBank/DDBJ whole genome shotgun (WGS) entry which is preliminary data.</text>
</comment>
<dbReference type="SUPFAM" id="SSF53383">
    <property type="entry name" value="PLP-dependent transferases"/>
    <property type="match status" value="1"/>
</dbReference>
<comment type="similarity">
    <text evidence="1">Belongs to the EXO70 family.</text>
</comment>
<dbReference type="InterPro" id="IPR046364">
    <property type="entry name" value="Exo70_C"/>
</dbReference>
<proteinExistence type="inferred from homology"/>
<evidence type="ECO:0000256" key="3">
    <source>
        <dbReference type="ARBA" id="ARBA00022448"/>
    </source>
</evidence>
<gene>
    <name evidence="7" type="ORF">PG993_002775</name>
</gene>
<dbReference type="Gene3D" id="3.90.1150.10">
    <property type="entry name" value="Aspartate Aminotransferase, domain 1"/>
    <property type="match status" value="1"/>
</dbReference>
<dbReference type="Pfam" id="PF20669">
    <property type="entry name" value="Exo70_N"/>
    <property type="match status" value="1"/>
</dbReference>
<dbReference type="InterPro" id="IPR015424">
    <property type="entry name" value="PyrdxlP-dep_Trfase"/>
</dbReference>
<accession>A0ABR1TXJ4</accession>
<dbReference type="PANTHER" id="PTHR43094">
    <property type="entry name" value="AMINOTRANSFERASE"/>
    <property type="match status" value="1"/>
</dbReference>
<keyword evidence="3" id="KW-0813">Transport</keyword>
<dbReference type="InterPro" id="IPR005814">
    <property type="entry name" value="Aminotrans_3"/>
</dbReference>
<evidence type="ECO:0000256" key="2">
    <source>
        <dbReference type="ARBA" id="ARBA00008954"/>
    </source>
</evidence>
<dbReference type="EMBL" id="JAQQWK010000002">
    <property type="protein sequence ID" value="KAK8051390.1"/>
    <property type="molecule type" value="Genomic_DNA"/>
</dbReference>
<dbReference type="Proteomes" id="UP001444661">
    <property type="component" value="Unassembled WGS sequence"/>
</dbReference>